<dbReference type="GO" id="GO:0005737">
    <property type="term" value="C:cytoplasm"/>
    <property type="evidence" value="ECO:0007669"/>
    <property type="project" value="TreeGrafter"/>
</dbReference>
<dbReference type="PANTHER" id="PTHR13847:SF213">
    <property type="entry name" value="DEPENDENT OXIDOREDUCTASE, PUTATIVE-RELATED"/>
    <property type="match status" value="1"/>
</dbReference>
<organism evidence="2 3">
    <name type="scientific">Pleurostoma richardsiae</name>
    <dbReference type="NCBI Taxonomy" id="41990"/>
    <lineage>
        <taxon>Eukaryota</taxon>
        <taxon>Fungi</taxon>
        <taxon>Dikarya</taxon>
        <taxon>Ascomycota</taxon>
        <taxon>Pezizomycotina</taxon>
        <taxon>Sordariomycetes</taxon>
        <taxon>Sordariomycetidae</taxon>
        <taxon>Calosphaeriales</taxon>
        <taxon>Pleurostomataceae</taxon>
        <taxon>Pleurostoma</taxon>
    </lineage>
</organism>
<keyword evidence="3" id="KW-1185">Reference proteome</keyword>
<dbReference type="Proteomes" id="UP001174694">
    <property type="component" value="Unassembled WGS sequence"/>
</dbReference>
<gene>
    <name evidence="2" type="ORF">NKR23_g9091</name>
</gene>
<accession>A0AA38RGI3</accession>
<dbReference type="EMBL" id="JANBVO010000034">
    <property type="protein sequence ID" value="KAJ9137545.1"/>
    <property type="molecule type" value="Genomic_DNA"/>
</dbReference>
<comment type="caution">
    <text evidence="2">The sequence shown here is derived from an EMBL/GenBank/DDBJ whole genome shotgun (WGS) entry which is preliminary data.</text>
</comment>
<reference evidence="2" key="1">
    <citation type="submission" date="2022-07" db="EMBL/GenBank/DDBJ databases">
        <title>Fungi with potential for degradation of polypropylene.</title>
        <authorList>
            <person name="Gostincar C."/>
        </authorList>
    </citation>
    <scope>NUCLEOTIDE SEQUENCE</scope>
    <source>
        <strain evidence="2">EXF-13308</strain>
    </source>
</reference>
<dbReference type="Gene3D" id="3.30.9.10">
    <property type="entry name" value="D-Amino Acid Oxidase, subunit A, domain 2"/>
    <property type="match status" value="1"/>
</dbReference>
<evidence type="ECO:0000259" key="1">
    <source>
        <dbReference type="Pfam" id="PF01266"/>
    </source>
</evidence>
<name>A0AA38RGI3_9PEZI</name>
<dbReference type="AlphaFoldDB" id="A0AA38RGI3"/>
<dbReference type="Gene3D" id="3.50.50.60">
    <property type="entry name" value="FAD/NAD(P)-binding domain"/>
    <property type="match status" value="1"/>
</dbReference>
<evidence type="ECO:0000313" key="2">
    <source>
        <dbReference type="EMBL" id="KAJ9137545.1"/>
    </source>
</evidence>
<proteinExistence type="predicted"/>
<dbReference type="SUPFAM" id="SSF51905">
    <property type="entry name" value="FAD/NAD(P)-binding domain"/>
    <property type="match status" value="1"/>
</dbReference>
<dbReference type="Pfam" id="PF01266">
    <property type="entry name" value="DAO"/>
    <property type="match status" value="1"/>
</dbReference>
<feature type="domain" description="FAD dependent oxidoreductase" evidence="1">
    <location>
        <begin position="2"/>
        <end position="371"/>
    </location>
</feature>
<evidence type="ECO:0000313" key="3">
    <source>
        <dbReference type="Proteomes" id="UP001174694"/>
    </source>
</evidence>
<sequence length="409" mass="44385">MLEARNAVSGATGRNGGHLVSDSLALFSELVSRFGTERATEVVLFSTANIAKLKELTAQLDESDRTSVELRNVASVAGLGDANVFESAAEAIGAINQILNEQTLKHRTVSREEAAKEYKLRNIEGALVQEGAAALWPYRLVTALLARLVEDHPGRFSLENHTPVCTINHDPQCLEVDGRPYTLTTPRGTIRAKKVIHCTNGYSAHLIPNLVGKLYPLRGTMSVQKLGPGFPSLGGSVSWSHISRGHYDADSQLWSTGLYYAQQNEKTGHMWIGGEVQKLEEMLTSDDSVVGTSARENLCSVVPTLLEGTGSIESLNIWSGIMGFTADGLPLVGNMTESLTGRSGSGEWIAAGFNGHGMDKCWLSGEALARLALGEEVPEWFPRVFLLGEKRCKELTTEAAVERFTKQFI</sequence>
<dbReference type="InterPro" id="IPR006076">
    <property type="entry name" value="FAD-dep_OxRdtase"/>
</dbReference>
<dbReference type="InterPro" id="IPR036188">
    <property type="entry name" value="FAD/NAD-bd_sf"/>
</dbReference>
<protein>
    <submittedName>
        <fullName evidence="2">FAD dependent oxidoreductase superfamily protein</fullName>
    </submittedName>
</protein>
<dbReference type="PANTHER" id="PTHR13847">
    <property type="entry name" value="SARCOSINE DEHYDROGENASE-RELATED"/>
    <property type="match status" value="1"/>
</dbReference>